<evidence type="ECO:0000313" key="9">
    <source>
        <dbReference type="Proteomes" id="UP000321822"/>
    </source>
</evidence>
<evidence type="ECO:0000256" key="6">
    <source>
        <dbReference type="SAM" id="Phobius"/>
    </source>
</evidence>
<dbReference type="GO" id="GO:0005886">
    <property type="term" value="C:plasma membrane"/>
    <property type="evidence" value="ECO:0007669"/>
    <property type="project" value="UniProtKB-SubCell"/>
</dbReference>
<organism evidence="8 9">
    <name type="scientific">Colwellia demingiae</name>
    <dbReference type="NCBI Taxonomy" id="89401"/>
    <lineage>
        <taxon>Bacteria</taxon>
        <taxon>Pseudomonadati</taxon>
        <taxon>Pseudomonadota</taxon>
        <taxon>Gammaproteobacteria</taxon>
        <taxon>Alteromonadales</taxon>
        <taxon>Colwelliaceae</taxon>
        <taxon>Colwellia</taxon>
    </lineage>
</organism>
<feature type="transmembrane region" description="Helical" evidence="6">
    <location>
        <begin position="277"/>
        <end position="296"/>
    </location>
</feature>
<feature type="domain" description="ABC-2 type transporter transmembrane" evidence="7">
    <location>
        <begin position="21"/>
        <end position="377"/>
    </location>
</feature>
<dbReference type="RefSeq" id="WP_146782950.1">
    <property type="nucleotide sequence ID" value="NZ_VOLT01000001.1"/>
</dbReference>
<feature type="transmembrane region" description="Helical" evidence="6">
    <location>
        <begin position="227"/>
        <end position="257"/>
    </location>
</feature>
<keyword evidence="5 6" id="KW-0472">Membrane</keyword>
<evidence type="ECO:0000259" key="7">
    <source>
        <dbReference type="Pfam" id="PF12698"/>
    </source>
</evidence>
<dbReference type="AlphaFoldDB" id="A0A5C6QUB7"/>
<evidence type="ECO:0000313" key="8">
    <source>
        <dbReference type="EMBL" id="TWX72078.1"/>
    </source>
</evidence>
<dbReference type="PANTHER" id="PTHR30294">
    <property type="entry name" value="MEMBRANE COMPONENT OF ABC TRANSPORTER YHHJ-RELATED"/>
    <property type="match status" value="1"/>
</dbReference>
<protein>
    <submittedName>
        <fullName evidence="8">ABC transporter permease</fullName>
    </submittedName>
</protein>
<dbReference type="Gene3D" id="3.40.1710.10">
    <property type="entry name" value="abc type-2 transporter like domain"/>
    <property type="match status" value="1"/>
</dbReference>
<keyword evidence="3 6" id="KW-0812">Transmembrane</keyword>
<dbReference type="InterPro" id="IPR013525">
    <property type="entry name" value="ABC2_TM"/>
</dbReference>
<keyword evidence="4 6" id="KW-1133">Transmembrane helix</keyword>
<sequence length="395" mass="44454">MTWKRLISSEFYAIFTNIPLLVTVFGGVIIYSFLYPLPYINQTPKEQSIAVINLDDSQLSRTIERMANATPQVNIIEQVYNIDEAKALLVEGHITGFLLIPQHFYRDLLLEKSPHLLFAGNASYFLVYGTVIEGLVRSTSTLAAEVKVSRMVMRGDNIALASSQYSAIGLNLKPTFNASLGYLNYIVPAVFVLILHQTLLIALGLLTAGQYENKVKYHPVTELQSSYWLIYPVWQILLVRSLLMLIIYLMLFSFYFGYSFESYGINRLATIPDLMTLAFPFLLSVIFLGTVIGLLIPRKELATLVVLLSSLPLVFSAGFIWPTSNMPTVINVIAQFFPSTPAINGFLRLNQMGDSIDNLVQIKMQLWSLTLLYAMISGVLMHKKQHELNMIIKSS</sequence>
<accession>A0A5C6QUB7</accession>
<comment type="caution">
    <text evidence="8">The sequence shown here is derived from an EMBL/GenBank/DDBJ whole genome shotgun (WGS) entry which is preliminary data.</text>
</comment>
<proteinExistence type="predicted"/>
<dbReference type="InterPro" id="IPR051449">
    <property type="entry name" value="ABC-2_transporter_component"/>
</dbReference>
<feature type="transmembrane region" description="Helical" evidence="6">
    <location>
        <begin position="12"/>
        <end position="34"/>
    </location>
</feature>
<comment type="subcellular location">
    <subcellularLocation>
        <location evidence="1">Cell membrane</location>
        <topology evidence="1">Multi-pass membrane protein</topology>
    </subcellularLocation>
</comment>
<dbReference type="PANTHER" id="PTHR30294:SF46">
    <property type="entry name" value="ABC TRANSPORTER PERMEASE"/>
    <property type="match status" value="1"/>
</dbReference>
<feature type="transmembrane region" description="Helical" evidence="6">
    <location>
        <begin position="182"/>
        <end position="206"/>
    </location>
</feature>
<reference evidence="8 9" key="1">
    <citation type="submission" date="2019-07" db="EMBL/GenBank/DDBJ databases">
        <title>Genomes of sea-ice associated Colwellia species.</title>
        <authorList>
            <person name="Bowman J.P."/>
        </authorList>
    </citation>
    <scope>NUCLEOTIDE SEQUENCE [LARGE SCALE GENOMIC DNA]</scope>
    <source>
        <strain evidence="8 9">ACAM 459</strain>
    </source>
</reference>
<dbReference type="Proteomes" id="UP000321822">
    <property type="component" value="Unassembled WGS sequence"/>
</dbReference>
<name>A0A5C6QUB7_9GAMM</name>
<evidence type="ECO:0000256" key="2">
    <source>
        <dbReference type="ARBA" id="ARBA00022475"/>
    </source>
</evidence>
<keyword evidence="2" id="KW-1003">Cell membrane</keyword>
<dbReference type="OrthoDB" id="9811522at2"/>
<dbReference type="Pfam" id="PF12698">
    <property type="entry name" value="ABC2_membrane_3"/>
    <property type="match status" value="1"/>
</dbReference>
<feature type="transmembrane region" description="Helical" evidence="6">
    <location>
        <begin position="301"/>
        <end position="321"/>
    </location>
</feature>
<evidence type="ECO:0000256" key="4">
    <source>
        <dbReference type="ARBA" id="ARBA00022989"/>
    </source>
</evidence>
<keyword evidence="9" id="KW-1185">Reference proteome</keyword>
<evidence type="ECO:0000256" key="3">
    <source>
        <dbReference type="ARBA" id="ARBA00022692"/>
    </source>
</evidence>
<feature type="transmembrane region" description="Helical" evidence="6">
    <location>
        <begin position="364"/>
        <end position="381"/>
    </location>
</feature>
<gene>
    <name evidence="8" type="ORF">ESZ36_02280</name>
</gene>
<dbReference type="GO" id="GO:0140359">
    <property type="term" value="F:ABC-type transporter activity"/>
    <property type="evidence" value="ECO:0007669"/>
    <property type="project" value="InterPro"/>
</dbReference>
<dbReference type="EMBL" id="VOLT01000001">
    <property type="protein sequence ID" value="TWX72078.1"/>
    <property type="molecule type" value="Genomic_DNA"/>
</dbReference>
<evidence type="ECO:0000256" key="1">
    <source>
        <dbReference type="ARBA" id="ARBA00004651"/>
    </source>
</evidence>
<evidence type="ECO:0000256" key="5">
    <source>
        <dbReference type="ARBA" id="ARBA00023136"/>
    </source>
</evidence>